<keyword evidence="3" id="KW-1185">Reference proteome</keyword>
<keyword evidence="1" id="KW-0812">Transmembrane</keyword>
<name>A0A226D2K2_FOLCA</name>
<accession>A0A226D2K2</accession>
<dbReference type="Proteomes" id="UP000198287">
    <property type="component" value="Unassembled WGS sequence"/>
</dbReference>
<dbReference type="PANTHER" id="PTHR36694">
    <property type="entry name" value="PASIFLORA 1, ISOFORM A-RELATED"/>
    <property type="match status" value="1"/>
</dbReference>
<reference evidence="2 3" key="1">
    <citation type="submission" date="2015-12" db="EMBL/GenBank/DDBJ databases">
        <title>The genome of Folsomia candida.</title>
        <authorList>
            <person name="Faddeeva A."/>
            <person name="Derks M.F."/>
            <person name="Anvar Y."/>
            <person name="Smit S."/>
            <person name="Van Straalen N."/>
            <person name="Roelofs D."/>
        </authorList>
    </citation>
    <scope>NUCLEOTIDE SEQUENCE [LARGE SCALE GENOMIC DNA]</scope>
    <source>
        <strain evidence="2 3">VU population</strain>
        <tissue evidence="2">Whole body</tissue>
    </source>
</reference>
<dbReference type="Pfam" id="PF15860">
    <property type="entry name" value="DUF4728"/>
    <property type="match status" value="1"/>
</dbReference>
<feature type="transmembrane region" description="Helical" evidence="1">
    <location>
        <begin position="176"/>
        <end position="195"/>
    </location>
</feature>
<evidence type="ECO:0000313" key="3">
    <source>
        <dbReference type="Proteomes" id="UP000198287"/>
    </source>
</evidence>
<feature type="transmembrane region" description="Helical" evidence="1">
    <location>
        <begin position="108"/>
        <end position="133"/>
    </location>
</feature>
<dbReference type="EMBL" id="LNIX01000043">
    <property type="protein sequence ID" value="OXA38881.1"/>
    <property type="molecule type" value="Genomic_DNA"/>
</dbReference>
<dbReference type="AlphaFoldDB" id="A0A226D2K2"/>
<organism evidence="2 3">
    <name type="scientific">Folsomia candida</name>
    <name type="common">Springtail</name>
    <dbReference type="NCBI Taxonomy" id="158441"/>
    <lineage>
        <taxon>Eukaryota</taxon>
        <taxon>Metazoa</taxon>
        <taxon>Ecdysozoa</taxon>
        <taxon>Arthropoda</taxon>
        <taxon>Hexapoda</taxon>
        <taxon>Collembola</taxon>
        <taxon>Entomobryomorpha</taxon>
        <taxon>Isotomoidea</taxon>
        <taxon>Isotomidae</taxon>
        <taxon>Proisotominae</taxon>
        <taxon>Folsomia</taxon>
    </lineage>
</organism>
<keyword evidence="1" id="KW-1133">Transmembrane helix</keyword>
<feature type="transmembrane region" description="Helical" evidence="1">
    <location>
        <begin position="17"/>
        <end position="38"/>
    </location>
</feature>
<evidence type="ECO:0000256" key="1">
    <source>
        <dbReference type="SAM" id="Phobius"/>
    </source>
</evidence>
<sequence>MGVLNCFCGSLQTWTKVVAILQIIMVSASLYAGVSILITGDRLTHADPTAPNGTTAGGIATTTSDSQFDPTSTHPSDRFNSVNKSAMIQAVEDLKQSTIKLVNLIGEILIMVSTYVILKGLVNLVLSIILFHGASKRIVGKCRPWLIAQAIFLFLETGFYFVSLSSSYSDERAACIGAVGLIINAYCMWVVYAFINELRGEKAANKRVGLGKACHEEKECFCAFAHFHF</sequence>
<dbReference type="InterPro" id="IPR031720">
    <property type="entry name" value="DUF4728"/>
</dbReference>
<evidence type="ECO:0000313" key="2">
    <source>
        <dbReference type="EMBL" id="OXA38881.1"/>
    </source>
</evidence>
<gene>
    <name evidence="2" type="ORF">Fcan01_26439</name>
</gene>
<dbReference type="PANTHER" id="PTHR36694:SF11">
    <property type="entry name" value="LP21121P-RELATED"/>
    <property type="match status" value="1"/>
</dbReference>
<feature type="transmembrane region" description="Helical" evidence="1">
    <location>
        <begin position="145"/>
        <end position="164"/>
    </location>
</feature>
<comment type="caution">
    <text evidence="2">The sequence shown here is derived from an EMBL/GenBank/DDBJ whole genome shotgun (WGS) entry which is preliminary data.</text>
</comment>
<protein>
    <submittedName>
        <fullName evidence="2">Uncharacterized protein</fullName>
    </submittedName>
</protein>
<keyword evidence="1" id="KW-0472">Membrane</keyword>
<proteinExistence type="predicted"/>